<organism evidence="1 2">
    <name type="scientific">Cordyceps javanica</name>
    <dbReference type="NCBI Taxonomy" id="43265"/>
    <lineage>
        <taxon>Eukaryota</taxon>
        <taxon>Fungi</taxon>
        <taxon>Dikarya</taxon>
        <taxon>Ascomycota</taxon>
        <taxon>Pezizomycotina</taxon>
        <taxon>Sordariomycetes</taxon>
        <taxon>Hypocreomycetidae</taxon>
        <taxon>Hypocreales</taxon>
        <taxon>Cordycipitaceae</taxon>
        <taxon>Cordyceps</taxon>
    </lineage>
</organism>
<proteinExistence type="predicted"/>
<protein>
    <submittedName>
        <fullName evidence="1">Uncharacterized protein</fullName>
    </submittedName>
</protein>
<reference evidence="1 2" key="1">
    <citation type="journal article" date="2019" name="Appl. Microbiol. Biotechnol.">
        <title>Genome sequence of Isaria javanica and comparative genome analysis insights into family S53 peptidase evolution in fungal entomopathogens.</title>
        <authorList>
            <person name="Lin R."/>
            <person name="Zhang X."/>
            <person name="Xin B."/>
            <person name="Zou M."/>
            <person name="Gao Y."/>
            <person name="Qin F."/>
            <person name="Hu Q."/>
            <person name="Xie B."/>
            <person name="Cheng X."/>
        </authorList>
    </citation>
    <scope>NUCLEOTIDE SEQUENCE [LARGE SCALE GENOMIC DNA]</scope>
    <source>
        <strain evidence="1 2">IJ1G</strain>
    </source>
</reference>
<gene>
    <name evidence="1" type="ORF">IF1G_10821</name>
</gene>
<dbReference type="Proteomes" id="UP000315783">
    <property type="component" value="Unassembled WGS sequence"/>
</dbReference>
<evidence type="ECO:0000313" key="1">
    <source>
        <dbReference type="EMBL" id="TQV90498.1"/>
    </source>
</evidence>
<name>A0A545UM07_9HYPO</name>
<keyword evidence="2" id="KW-1185">Reference proteome</keyword>
<sequence>MPVSCLFKSSLTLQSRFALAPISWILSANPSTNFVTTLRSNNGHGRMAPKRCKPKEVCEMYGYRERFNLTSLSPGCVDSLHIRGRNRHAHGPS</sequence>
<dbReference type="EMBL" id="SPUK01000026">
    <property type="protein sequence ID" value="TQV90498.1"/>
    <property type="molecule type" value="Genomic_DNA"/>
</dbReference>
<accession>A0A545UM07</accession>
<evidence type="ECO:0000313" key="2">
    <source>
        <dbReference type="Proteomes" id="UP000315783"/>
    </source>
</evidence>
<dbReference type="AlphaFoldDB" id="A0A545UM07"/>
<comment type="caution">
    <text evidence="1">The sequence shown here is derived from an EMBL/GenBank/DDBJ whole genome shotgun (WGS) entry which is preliminary data.</text>
</comment>